<feature type="domain" description="HTH lacI-type" evidence="4">
    <location>
        <begin position="7"/>
        <end position="61"/>
    </location>
</feature>
<dbReference type="PANTHER" id="PTHR30146">
    <property type="entry name" value="LACI-RELATED TRANSCRIPTIONAL REPRESSOR"/>
    <property type="match status" value="1"/>
</dbReference>
<evidence type="ECO:0000256" key="1">
    <source>
        <dbReference type="ARBA" id="ARBA00023015"/>
    </source>
</evidence>
<evidence type="ECO:0000259" key="4">
    <source>
        <dbReference type="PROSITE" id="PS50932"/>
    </source>
</evidence>
<dbReference type="PROSITE" id="PS50932">
    <property type="entry name" value="HTH_LACI_2"/>
    <property type="match status" value="1"/>
</dbReference>
<dbReference type="InterPro" id="IPR000843">
    <property type="entry name" value="HTH_LacI"/>
</dbReference>
<organism evidence="5 6">
    <name type="scientific">Bifidobacterium scardovii</name>
    <dbReference type="NCBI Taxonomy" id="158787"/>
    <lineage>
        <taxon>Bacteria</taxon>
        <taxon>Bacillati</taxon>
        <taxon>Actinomycetota</taxon>
        <taxon>Actinomycetes</taxon>
        <taxon>Bifidobacteriales</taxon>
        <taxon>Bifidobacteriaceae</taxon>
        <taxon>Bifidobacterium</taxon>
    </lineage>
</organism>
<keyword evidence="6" id="KW-1185">Reference proteome</keyword>
<name>A0A087DDD4_9BIFI</name>
<dbReference type="PANTHER" id="PTHR30146:SF109">
    <property type="entry name" value="HTH-TYPE TRANSCRIPTIONAL REGULATOR GALS"/>
    <property type="match status" value="1"/>
</dbReference>
<dbReference type="Proteomes" id="UP000029033">
    <property type="component" value="Unassembled WGS sequence"/>
</dbReference>
<evidence type="ECO:0000313" key="6">
    <source>
        <dbReference type="Proteomes" id="UP000029033"/>
    </source>
</evidence>
<dbReference type="GO" id="GO:0000976">
    <property type="term" value="F:transcription cis-regulatory region binding"/>
    <property type="evidence" value="ECO:0007669"/>
    <property type="project" value="TreeGrafter"/>
</dbReference>
<proteinExistence type="predicted"/>
<evidence type="ECO:0000313" key="5">
    <source>
        <dbReference type="EMBL" id="KFI93534.1"/>
    </source>
</evidence>
<comment type="caution">
    <text evidence="5">The sequence shown here is derived from an EMBL/GenBank/DDBJ whole genome shotgun (WGS) entry which is preliminary data.</text>
</comment>
<keyword evidence="3" id="KW-0804">Transcription</keyword>
<dbReference type="PRINTS" id="PR00036">
    <property type="entry name" value="HTHLACI"/>
</dbReference>
<dbReference type="Gene3D" id="3.40.50.2300">
    <property type="match status" value="1"/>
</dbReference>
<gene>
    <name evidence="5" type="ORF">BSCA_0022</name>
</gene>
<dbReference type="CDD" id="cd01392">
    <property type="entry name" value="HTH_LacI"/>
    <property type="match status" value="1"/>
</dbReference>
<evidence type="ECO:0000256" key="2">
    <source>
        <dbReference type="ARBA" id="ARBA00023125"/>
    </source>
</evidence>
<protein>
    <submittedName>
        <fullName evidence="5">LacI family transcriptional regulator</fullName>
    </submittedName>
</protein>
<sequence>MATQKHVTMNDVAKLAGVSLKTVSNVVNDYEFIKDSTRRKVLDAIDELGYAVNVTAKNLRSGRSDIIGLCIPDPQVPYFAKLLSFVIQEAQERGKQVMFSPTGTSSTCCTARSHPWRPV</sequence>
<dbReference type="EMBL" id="JGZO01000012">
    <property type="protein sequence ID" value="KFI93534.1"/>
    <property type="molecule type" value="Genomic_DNA"/>
</dbReference>
<dbReference type="PROSITE" id="PS00356">
    <property type="entry name" value="HTH_LACI_1"/>
    <property type="match status" value="1"/>
</dbReference>
<keyword evidence="1" id="KW-0805">Transcription regulation</keyword>
<dbReference type="GO" id="GO:0003700">
    <property type="term" value="F:DNA-binding transcription factor activity"/>
    <property type="evidence" value="ECO:0007669"/>
    <property type="project" value="TreeGrafter"/>
</dbReference>
<dbReference type="GeneID" id="85167100"/>
<keyword evidence="2" id="KW-0238">DNA-binding</keyword>
<evidence type="ECO:0000256" key="3">
    <source>
        <dbReference type="ARBA" id="ARBA00023163"/>
    </source>
</evidence>
<dbReference type="Gene3D" id="1.10.260.40">
    <property type="entry name" value="lambda repressor-like DNA-binding domains"/>
    <property type="match status" value="1"/>
</dbReference>
<dbReference type="SMART" id="SM00354">
    <property type="entry name" value="HTH_LACI"/>
    <property type="match status" value="1"/>
</dbReference>
<dbReference type="SUPFAM" id="SSF47413">
    <property type="entry name" value="lambda repressor-like DNA-binding domains"/>
    <property type="match status" value="1"/>
</dbReference>
<reference evidence="5 6" key="1">
    <citation type="submission" date="2014-03" db="EMBL/GenBank/DDBJ databases">
        <title>Genomics of Bifidobacteria.</title>
        <authorList>
            <person name="Ventura M."/>
            <person name="Milani C."/>
            <person name="Lugli G.A."/>
        </authorList>
    </citation>
    <scope>NUCLEOTIDE SEQUENCE [LARGE SCALE GENOMIC DNA]</scope>
    <source>
        <strain evidence="5 6">LMG 21589</strain>
    </source>
</reference>
<dbReference type="InterPro" id="IPR010982">
    <property type="entry name" value="Lambda_DNA-bd_dom_sf"/>
</dbReference>
<dbReference type="STRING" id="158787.BSCA_0022"/>
<dbReference type="AlphaFoldDB" id="A0A087DDD4"/>
<dbReference type="Pfam" id="PF00356">
    <property type="entry name" value="LacI"/>
    <property type="match status" value="1"/>
</dbReference>
<dbReference type="RefSeq" id="WP_161787665.1">
    <property type="nucleotide sequence ID" value="NZ_CAUPKV010000029.1"/>
</dbReference>
<accession>A0A087DDD4</accession>
<dbReference type="eggNOG" id="COG1609">
    <property type="taxonomic scope" value="Bacteria"/>
</dbReference>